<feature type="region of interest" description="ACP-binding" evidence="13">
    <location>
        <begin position="253"/>
        <end position="257"/>
    </location>
</feature>
<keyword evidence="17" id="KW-1185">Reference proteome</keyword>
<dbReference type="RefSeq" id="WP_038452834.1">
    <property type="nucleotide sequence ID" value="NZ_CP009043.1"/>
</dbReference>
<comment type="subcellular location">
    <subcellularLocation>
        <location evidence="13">Cytoplasm</location>
    </subcellularLocation>
</comment>
<comment type="function">
    <text evidence="13">Catalyzes the condensation reaction of fatty acid synthesis by the addition to an acyl acceptor of two carbons from malonyl-ACP. Catalyzes the first condensation reaction which initiates fatty acid synthesis and may therefore play a role in governing the total rate of fatty acid production. Possesses both acetoacetyl-ACP synthase and acetyl transacylase activities. Its substrate specificity determines the biosynthesis of branched-chain and/or straight-chain of fatty acids.</text>
</comment>
<keyword evidence="4 13" id="KW-0963">Cytoplasm</keyword>
<dbReference type="InterPro" id="IPR013747">
    <property type="entry name" value="ACP_syn_III_C"/>
</dbReference>
<comment type="pathway">
    <text evidence="1 13">Lipid metabolism; fatty acid biosynthesis.</text>
</comment>
<evidence type="ECO:0000259" key="15">
    <source>
        <dbReference type="Pfam" id="PF08545"/>
    </source>
</evidence>
<evidence type="ECO:0000313" key="17">
    <source>
        <dbReference type="Proteomes" id="UP000028486"/>
    </source>
</evidence>
<evidence type="ECO:0000256" key="5">
    <source>
        <dbReference type="ARBA" id="ARBA00022516"/>
    </source>
</evidence>
<evidence type="ECO:0000256" key="2">
    <source>
        <dbReference type="ARBA" id="ARBA00008642"/>
    </source>
</evidence>
<dbReference type="Pfam" id="PF08545">
    <property type="entry name" value="ACP_syn_III"/>
    <property type="match status" value="1"/>
</dbReference>
<feature type="active site" evidence="13">
    <location>
        <position position="113"/>
    </location>
</feature>
<evidence type="ECO:0000256" key="13">
    <source>
        <dbReference type="HAMAP-Rule" id="MF_01815"/>
    </source>
</evidence>
<evidence type="ECO:0000259" key="14">
    <source>
        <dbReference type="Pfam" id="PF08541"/>
    </source>
</evidence>
<reference evidence="17" key="1">
    <citation type="journal article" date="2014" name="Genome Announc.">
        <title>Complete Genome Sequence of Campylobacter iguaniorum Strain 1485ET, Isolated from a Bearded Dragon (Pogona vitticeps).</title>
        <authorList>
            <person name="Gilbert M.J."/>
            <person name="Miller W.G."/>
            <person name="Yee E."/>
            <person name="Kik M."/>
            <person name="Wagenaar J.A."/>
            <person name="Duim B."/>
        </authorList>
    </citation>
    <scope>NUCLEOTIDE SEQUENCE [LARGE SCALE GENOMIC DNA]</scope>
    <source>
        <strain evidence="17">1485E</strain>
    </source>
</reference>
<dbReference type="PANTHER" id="PTHR34069">
    <property type="entry name" value="3-OXOACYL-[ACYL-CARRIER-PROTEIN] SYNTHASE 3"/>
    <property type="match status" value="1"/>
</dbReference>
<keyword evidence="5 13" id="KW-0444">Lipid biosynthesis</keyword>
<comment type="similarity">
    <text evidence="2 13">Belongs to the thiolase-like superfamily. FabH family.</text>
</comment>
<dbReference type="UniPathway" id="UPA00094"/>
<dbReference type="STRING" id="1244531.CIG2463D_0257"/>
<dbReference type="GO" id="GO:0004315">
    <property type="term" value="F:3-oxoacyl-[acyl-carrier-protein] synthase activity"/>
    <property type="evidence" value="ECO:0007669"/>
    <property type="project" value="InterPro"/>
</dbReference>
<dbReference type="PANTHER" id="PTHR34069:SF2">
    <property type="entry name" value="BETA-KETOACYL-[ACYL-CARRIER-PROTEIN] SYNTHASE III"/>
    <property type="match status" value="1"/>
</dbReference>
<gene>
    <name evidence="13 16" type="primary">fabH</name>
    <name evidence="16" type="ORF">CIG1485E_0252</name>
</gene>
<comment type="domain">
    <text evidence="13">The last Arg residue of the ACP-binding site is essential for the weak association between ACP/AcpP and FabH.</text>
</comment>
<dbReference type="GO" id="GO:0006633">
    <property type="term" value="P:fatty acid biosynthetic process"/>
    <property type="evidence" value="ECO:0007669"/>
    <property type="project" value="UniProtKB-UniRule"/>
</dbReference>
<organism evidence="16 17">
    <name type="scientific">Campylobacter iguaniorum</name>
    <dbReference type="NCBI Taxonomy" id="1244531"/>
    <lineage>
        <taxon>Bacteria</taxon>
        <taxon>Pseudomonadati</taxon>
        <taxon>Campylobacterota</taxon>
        <taxon>Epsilonproteobacteria</taxon>
        <taxon>Campylobacterales</taxon>
        <taxon>Campylobacteraceae</taxon>
        <taxon>Campylobacter</taxon>
    </lineage>
</organism>
<dbReference type="FunFam" id="3.40.47.10:FF:000004">
    <property type="entry name" value="3-oxoacyl-[acyl-carrier-protein] synthase 3"/>
    <property type="match status" value="1"/>
</dbReference>
<evidence type="ECO:0000256" key="7">
    <source>
        <dbReference type="ARBA" id="ARBA00022832"/>
    </source>
</evidence>
<keyword evidence="7 13" id="KW-0276">Fatty acid metabolism</keyword>
<feature type="active site" evidence="13">
    <location>
        <position position="252"/>
    </location>
</feature>
<feature type="domain" description="Beta-ketoacyl-[acyl-carrier-protein] synthase III N-terminal" evidence="15">
    <location>
        <begin position="107"/>
        <end position="184"/>
    </location>
</feature>
<keyword evidence="9 13" id="KW-0275">Fatty acid biosynthesis</keyword>
<proteinExistence type="inferred from homology"/>
<dbReference type="HAMAP" id="MF_01815">
    <property type="entry name" value="FabH"/>
    <property type="match status" value="1"/>
</dbReference>
<dbReference type="NCBIfam" id="NF006829">
    <property type="entry name" value="PRK09352.1"/>
    <property type="match status" value="1"/>
</dbReference>
<dbReference type="OrthoDB" id="9815506at2"/>
<dbReference type="Pfam" id="PF08541">
    <property type="entry name" value="ACP_syn_III_C"/>
    <property type="match status" value="1"/>
</dbReference>
<dbReference type="AlphaFoldDB" id="A0A076F8U6"/>
<evidence type="ECO:0000256" key="6">
    <source>
        <dbReference type="ARBA" id="ARBA00022679"/>
    </source>
</evidence>
<evidence type="ECO:0000256" key="8">
    <source>
        <dbReference type="ARBA" id="ARBA00023098"/>
    </source>
</evidence>
<dbReference type="GO" id="GO:0044550">
    <property type="term" value="P:secondary metabolite biosynthetic process"/>
    <property type="evidence" value="ECO:0007669"/>
    <property type="project" value="TreeGrafter"/>
</dbReference>
<keyword evidence="11 13" id="KW-0012">Acyltransferase</keyword>
<keyword evidence="10 13" id="KW-0511">Multifunctional enzyme</keyword>
<dbReference type="GO" id="GO:0033818">
    <property type="term" value="F:beta-ketoacyl-acyl-carrier-protein synthase III activity"/>
    <property type="evidence" value="ECO:0007669"/>
    <property type="project" value="UniProtKB-UniRule"/>
</dbReference>
<evidence type="ECO:0000256" key="12">
    <source>
        <dbReference type="ARBA" id="ARBA00051096"/>
    </source>
</evidence>
<sequence>MKKASLISVGAYTPKHILTNFDLEKMVDTSNEWIVKRTGINTRCIAKDEVTSDLATKAALVALQRSGLDKSEIDALICATVTPDYFCMPSTACKIASNLNLNNVTAFDISAACTGFIYLLDIAKSMIESGSKKNVLIVGAEKFSSIIDWSDRSTCVLFGDGAGAAVISARDDNEIIDIHTSSDGSKGDLLITPGCGTVNPASQEVLDKKLNFLHMAGNEVFKVAVQTLTKDVVDILEKNKIASEQVDLFIPHQANLRIIEAVKQRLNFTDEQCVVTVSKYGNTSSASIPMAMNEAYESGRLKQGDLILLDAFGGGFTWGSALLKFGGK</sequence>
<dbReference type="InterPro" id="IPR013751">
    <property type="entry name" value="ACP_syn_III_N"/>
</dbReference>
<dbReference type="EC" id="2.3.1.180" evidence="3 13"/>
<dbReference type="SUPFAM" id="SSF53901">
    <property type="entry name" value="Thiolase-like"/>
    <property type="match status" value="1"/>
</dbReference>
<dbReference type="InterPro" id="IPR016039">
    <property type="entry name" value="Thiolase-like"/>
</dbReference>
<dbReference type="NCBIfam" id="TIGR00747">
    <property type="entry name" value="fabH"/>
    <property type="match status" value="1"/>
</dbReference>
<dbReference type="Gene3D" id="3.40.47.10">
    <property type="match status" value="1"/>
</dbReference>
<dbReference type="InterPro" id="IPR004655">
    <property type="entry name" value="FabH"/>
</dbReference>
<evidence type="ECO:0000256" key="9">
    <source>
        <dbReference type="ARBA" id="ARBA00023160"/>
    </source>
</evidence>
<dbReference type="KEGG" id="caj:CIG1485E_0252"/>
<keyword evidence="8 13" id="KW-0443">Lipid metabolism</keyword>
<name>A0A076F8U6_9BACT</name>
<evidence type="ECO:0000256" key="10">
    <source>
        <dbReference type="ARBA" id="ARBA00023268"/>
    </source>
</evidence>
<evidence type="ECO:0000313" key="16">
    <source>
        <dbReference type="EMBL" id="AII14123.1"/>
    </source>
</evidence>
<protein>
    <recommendedName>
        <fullName evidence="3 13">Beta-ketoacyl-[acyl-carrier-protein] synthase III</fullName>
        <shortName evidence="13">Beta-ketoacyl-ACP synthase III</shortName>
        <shortName evidence="13">KAS III</shortName>
        <ecNumber evidence="3 13">2.3.1.180</ecNumber>
    </recommendedName>
    <alternativeName>
        <fullName evidence="13">3-oxoacyl-[acyl-carrier-protein] synthase 3</fullName>
    </alternativeName>
    <alternativeName>
        <fullName evidence="13">3-oxoacyl-[acyl-carrier-protein] synthase III</fullName>
    </alternativeName>
</protein>
<dbReference type="HOGENOM" id="CLU_039592_3_1_7"/>
<feature type="active site" evidence="13">
    <location>
        <position position="282"/>
    </location>
</feature>
<feature type="domain" description="Beta-ketoacyl-[acyl-carrier-protein] synthase III C-terminal" evidence="14">
    <location>
        <begin position="236"/>
        <end position="324"/>
    </location>
</feature>
<evidence type="ECO:0000256" key="1">
    <source>
        <dbReference type="ARBA" id="ARBA00005194"/>
    </source>
</evidence>
<evidence type="ECO:0000256" key="11">
    <source>
        <dbReference type="ARBA" id="ARBA00023315"/>
    </source>
</evidence>
<dbReference type="Proteomes" id="UP000028486">
    <property type="component" value="Chromosome"/>
</dbReference>
<evidence type="ECO:0000256" key="3">
    <source>
        <dbReference type="ARBA" id="ARBA00012333"/>
    </source>
</evidence>
<comment type="subunit">
    <text evidence="13">Homodimer.</text>
</comment>
<dbReference type="GO" id="GO:0005737">
    <property type="term" value="C:cytoplasm"/>
    <property type="evidence" value="ECO:0007669"/>
    <property type="project" value="UniProtKB-SubCell"/>
</dbReference>
<dbReference type="eggNOG" id="COG0332">
    <property type="taxonomic scope" value="Bacteria"/>
</dbReference>
<dbReference type="EMBL" id="CP009043">
    <property type="protein sequence ID" value="AII14123.1"/>
    <property type="molecule type" value="Genomic_DNA"/>
</dbReference>
<keyword evidence="6 13" id="KW-0808">Transferase</keyword>
<comment type="catalytic activity">
    <reaction evidence="12">
        <text>malonyl-[ACP] + acetyl-CoA + H(+) = 3-oxobutanoyl-[ACP] + CO2 + CoA</text>
        <dbReference type="Rhea" id="RHEA:12080"/>
        <dbReference type="Rhea" id="RHEA-COMP:9623"/>
        <dbReference type="Rhea" id="RHEA-COMP:9625"/>
        <dbReference type="ChEBI" id="CHEBI:15378"/>
        <dbReference type="ChEBI" id="CHEBI:16526"/>
        <dbReference type="ChEBI" id="CHEBI:57287"/>
        <dbReference type="ChEBI" id="CHEBI:57288"/>
        <dbReference type="ChEBI" id="CHEBI:78449"/>
        <dbReference type="ChEBI" id="CHEBI:78450"/>
        <dbReference type="EC" id="2.3.1.180"/>
    </reaction>
    <physiologicalReaction direction="left-to-right" evidence="12">
        <dbReference type="Rhea" id="RHEA:12081"/>
    </physiologicalReaction>
</comment>
<accession>A0A076F8U6</accession>
<evidence type="ECO:0000256" key="4">
    <source>
        <dbReference type="ARBA" id="ARBA00022490"/>
    </source>
</evidence>
<dbReference type="CDD" id="cd00830">
    <property type="entry name" value="KAS_III"/>
    <property type="match status" value="1"/>
</dbReference>